<gene>
    <name evidence="6" type="ORF">BJP36_18320</name>
</gene>
<evidence type="ECO:0000256" key="2">
    <source>
        <dbReference type="ARBA" id="ARBA00022643"/>
    </source>
</evidence>
<evidence type="ECO:0000256" key="4">
    <source>
        <dbReference type="ARBA" id="ARBA00023033"/>
    </source>
</evidence>
<reference evidence="7" key="1">
    <citation type="submission" date="2016-10" db="EMBL/GenBank/DDBJ databases">
        <title>Comparative genomics uncovers the prolific and rare metabolic potential of the cyanobacterial genus Moorea.</title>
        <authorList>
            <person name="Leao T."/>
            <person name="Castelao G."/>
            <person name="Korobeynikov A."/>
            <person name="Monroe E.A."/>
            <person name="Podell S."/>
            <person name="Glukhov E."/>
            <person name="Allen E."/>
            <person name="Gerwick W.H."/>
            <person name="Gerwick L."/>
        </authorList>
    </citation>
    <scope>NUCLEOTIDE SEQUENCE [LARGE SCALE GENOMIC DNA]</scope>
    <source>
        <strain evidence="7">JHB</strain>
    </source>
</reference>
<sequence length="361" mass="40695">MNSLRFHWRLAAQANRLGVVSQDAKLQASNSPEQQVNLPDIENNLFFCRRAEEIGIDSLLTAFGYYRPDPILLSTALAMATERIKFMVAYRPGAISPTLFVQQINTLSALSNGRVSLNVIMGHSQKEQGYYGDFLEHDQRYQRAEEFLEICQRFWQQNGGFTFKGTYYHIEEGQVGTPFVAPERNSPEIYIGGGSPAAQELAVKQGNCWLLLFDTPDKLRPRVKTIIDQGIEVGLRGSIIARPTREEAIEAAYSLISTGNKQWIDQVFVKNSDFQSIKFAYQEEADGNWLTPWLWKGAVPAHGPSSMALVGSPIDIAEAIMEYKKMGCSQFIFSGWPELETMTYFGKEILPVVREMEKISV</sequence>
<dbReference type="AlphaFoldDB" id="A0A1D9G1S7"/>
<evidence type="ECO:0000259" key="5">
    <source>
        <dbReference type="Pfam" id="PF00296"/>
    </source>
</evidence>
<keyword evidence="4" id="KW-0503">Monooxygenase</keyword>
<dbReference type="PANTHER" id="PTHR42847:SF4">
    <property type="entry name" value="ALKANESULFONATE MONOOXYGENASE-RELATED"/>
    <property type="match status" value="1"/>
</dbReference>
<dbReference type="Gene3D" id="3.20.20.30">
    <property type="entry name" value="Luciferase-like domain"/>
    <property type="match status" value="1"/>
</dbReference>
<dbReference type="Proteomes" id="UP000176944">
    <property type="component" value="Chromosome"/>
</dbReference>
<dbReference type="Pfam" id="PF00296">
    <property type="entry name" value="Bac_luciferase"/>
    <property type="match status" value="1"/>
</dbReference>
<keyword evidence="1" id="KW-0285">Flavoprotein</keyword>
<evidence type="ECO:0000313" key="6">
    <source>
        <dbReference type="EMBL" id="AOY81579.1"/>
    </source>
</evidence>
<evidence type="ECO:0000256" key="3">
    <source>
        <dbReference type="ARBA" id="ARBA00023002"/>
    </source>
</evidence>
<evidence type="ECO:0000256" key="1">
    <source>
        <dbReference type="ARBA" id="ARBA00022630"/>
    </source>
</evidence>
<dbReference type="InterPro" id="IPR011251">
    <property type="entry name" value="Luciferase-like_dom"/>
</dbReference>
<dbReference type="SUPFAM" id="SSF51679">
    <property type="entry name" value="Bacterial luciferase-like"/>
    <property type="match status" value="1"/>
</dbReference>
<feature type="domain" description="Luciferase-like" evidence="5">
    <location>
        <begin position="31"/>
        <end position="329"/>
    </location>
</feature>
<dbReference type="InterPro" id="IPR036661">
    <property type="entry name" value="Luciferase-like_sf"/>
</dbReference>
<name>A0A1D9G1S7_MOOP1</name>
<dbReference type="GO" id="GO:0046306">
    <property type="term" value="P:alkanesulfonate catabolic process"/>
    <property type="evidence" value="ECO:0007669"/>
    <property type="project" value="TreeGrafter"/>
</dbReference>
<protein>
    <submittedName>
        <fullName evidence="6">LLM class flavin-dependent oxidoreductase</fullName>
    </submittedName>
</protein>
<proteinExistence type="predicted"/>
<dbReference type="PANTHER" id="PTHR42847">
    <property type="entry name" value="ALKANESULFONATE MONOOXYGENASE"/>
    <property type="match status" value="1"/>
</dbReference>
<dbReference type="GO" id="GO:0008726">
    <property type="term" value="F:alkanesulfonate monooxygenase activity"/>
    <property type="evidence" value="ECO:0007669"/>
    <property type="project" value="TreeGrafter"/>
</dbReference>
<keyword evidence="2" id="KW-0288">FMN</keyword>
<dbReference type="InterPro" id="IPR050172">
    <property type="entry name" value="SsuD_RutA_monooxygenase"/>
</dbReference>
<keyword evidence="3" id="KW-0560">Oxidoreductase</keyword>
<evidence type="ECO:0000313" key="7">
    <source>
        <dbReference type="Proteomes" id="UP000176944"/>
    </source>
</evidence>
<dbReference type="EMBL" id="CP017708">
    <property type="protein sequence ID" value="AOY81579.1"/>
    <property type="molecule type" value="Genomic_DNA"/>
</dbReference>
<organism evidence="6 7">
    <name type="scientific">Moorena producens (strain JHB)</name>
    <dbReference type="NCBI Taxonomy" id="1454205"/>
    <lineage>
        <taxon>Bacteria</taxon>
        <taxon>Bacillati</taxon>
        <taxon>Cyanobacteriota</taxon>
        <taxon>Cyanophyceae</taxon>
        <taxon>Coleofasciculales</taxon>
        <taxon>Coleofasciculaceae</taxon>
        <taxon>Moorena</taxon>
    </lineage>
</organism>
<accession>A0A1D9G1S7</accession>